<name>A0A3L6SC51_PANMI</name>
<sequence length="479" mass="54636">MRQRAIDRRGRAAASGRARGRPRPPGAVYREWRAVADARCRRLRADLLPTSLGGIFIRTHEPEPADFFARPSMARRIARRLENYVDTDQFCLDYDSPYIVGCCNGLLLLEGHVVNPATRQWARLPPCPPADERPRPRAATRASVPTGGTYPPLSLHYEVLSMPIPFKFQSDLPEGLEWPPSLYTMRVYSSRTGRWEERPFALEEAWWGHAAYWHGALYVHCSSDFVTRLTCQMIKYRVIKLPVPVDVNGNYEFNLGKSKNRIHFATVVDDHQCCRLHVWFLDESGGKMEWVLKRGIKVRAVVPHFWHNPDDLTGRPWILQDDAFDLELEDNQGSDAPTMEENLDWDSDDDSAIDIKDYDAEDLWGSMIFGFHPYKKIVFLYHSRVLAYHFDTSKGAISLSRQAEYFREYQSRVAASAGEQRAKALTSGSIYVVSAGTSDYVQNYYVNPVLGAAYTPDQFADALMQPFTAFVEVAARRAL</sequence>
<dbReference type="STRING" id="4540.A0A3L6SC51"/>
<dbReference type="EMBL" id="PQIB02000005">
    <property type="protein sequence ID" value="RLN18104.1"/>
    <property type="molecule type" value="Genomic_DNA"/>
</dbReference>
<dbReference type="Proteomes" id="UP000275267">
    <property type="component" value="Unassembled WGS sequence"/>
</dbReference>
<protein>
    <recommendedName>
        <fullName evidence="2">F-box protein At3g26010-like beta-propeller domain-containing protein</fullName>
    </recommendedName>
</protein>
<reference evidence="4" key="1">
    <citation type="journal article" date="2019" name="Nat. Commun.">
        <title>The genome of broomcorn millet.</title>
        <authorList>
            <person name="Zou C."/>
            <person name="Miki D."/>
            <person name="Li D."/>
            <person name="Tang Q."/>
            <person name="Xiao L."/>
            <person name="Rajput S."/>
            <person name="Deng P."/>
            <person name="Jia W."/>
            <person name="Huang R."/>
            <person name="Zhang M."/>
            <person name="Sun Y."/>
            <person name="Hu J."/>
            <person name="Fu X."/>
            <person name="Schnable P.S."/>
            <person name="Li F."/>
            <person name="Zhang H."/>
            <person name="Feng B."/>
            <person name="Zhu X."/>
            <person name="Liu R."/>
            <person name="Schnable J.C."/>
            <person name="Zhu J.-K."/>
            <person name="Zhang H."/>
        </authorList>
    </citation>
    <scope>NUCLEOTIDE SEQUENCE [LARGE SCALE GENOMIC DNA]</scope>
</reference>
<evidence type="ECO:0000256" key="1">
    <source>
        <dbReference type="SAM" id="MobiDB-lite"/>
    </source>
</evidence>
<feature type="domain" description="F-box protein At3g26010-like beta-propeller" evidence="2">
    <location>
        <begin position="96"/>
        <end position="301"/>
    </location>
</feature>
<accession>A0A3L6SC51</accession>
<comment type="caution">
    <text evidence="3">The sequence shown here is derived from an EMBL/GenBank/DDBJ whole genome shotgun (WGS) entry which is preliminary data.</text>
</comment>
<keyword evidence="4" id="KW-1185">Reference proteome</keyword>
<proteinExistence type="predicted"/>
<feature type="region of interest" description="Disordered" evidence="1">
    <location>
        <begin position="1"/>
        <end position="25"/>
    </location>
</feature>
<dbReference type="PANTHER" id="PTHR34591">
    <property type="entry name" value="OS03G0653100 PROTEIN-RELATED"/>
    <property type="match status" value="1"/>
</dbReference>
<feature type="region of interest" description="Disordered" evidence="1">
    <location>
        <begin position="125"/>
        <end position="144"/>
    </location>
</feature>
<dbReference type="Pfam" id="PF24750">
    <property type="entry name" value="b-prop_At3g26010-like"/>
    <property type="match status" value="1"/>
</dbReference>
<dbReference type="OrthoDB" id="1600564at2759"/>
<evidence type="ECO:0000313" key="3">
    <source>
        <dbReference type="EMBL" id="RLN18104.1"/>
    </source>
</evidence>
<dbReference type="AlphaFoldDB" id="A0A3L6SC51"/>
<gene>
    <name evidence="3" type="ORF">C2845_PM02G02470</name>
</gene>
<evidence type="ECO:0000313" key="4">
    <source>
        <dbReference type="Proteomes" id="UP000275267"/>
    </source>
</evidence>
<dbReference type="InterPro" id="IPR056592">
    <property type="entry name" value="Beta-prop_At3g26010-like"/>
</dbReference>
<feature type="compositionally biased region" description="Basic and acidic residues" evidence="1">
    <location>
        <begin position="1"/>
        <end position="10"/>
    </location>
</feature>
<evidence type="ECO:0000259" key="2">
    <source>
        <dbReference type="Pfam" id="PF24750"/>
    </source>
</evidence>
<dbReference type="PANTHER" id="PTHR34591:SF58">
    <property type="entry name" value="F-BOX DOMAIN-CONTAINING PROTEIN"/>
    <property type="match status" value="1"/>
</dbReference>
<organism evidence="3 4">
    <name type="scientific">Panicum miliaceum</name>
    <name type="common">Proso millet</name>
    <name type="synonym">Broomcorn millet</name>
    <dbReference type="NCBI Taxonomy" id="4540"/>
    <lineage>
        <taxon>Eukaryota</taxon>
        <taxon>Viridiplantae</taxon>
        <taxon>Streptophyta</taxon>
        <taxon>Embryophyta</taxon>
        <taxon>Tracheophyta</taxon>
        <taxon>Spermatophyta</taxon>
        <taxon>Magnoliopsida</taxon>
        <taxon>Liliopsida</taxon>
        <taxon>Poales</taxon>
        <taxon>Poaceae</taxon>
        <taxon>PACMAD clade</taxon>
        <taxon>Panicoideae</taxon>
        <taxon>Panicodae</taxon>
        <taxon>Paniceae</taxon>
        <taxon>Panicinae</taxon>
        <taxon>Panicum</taxon>
        <taxon>Panicum sect. Panicum</taxon>
    </lineage>
</organism>